<proteinExistence type="predicted"/>
<evidence type="ECO:0000313" key="2">
    <source>
        <dbReference type="EMBL" id="RFZ91123.1"/>
    </source>
</evidence>
<comment type="caution">
    <text evidence="2">The sequence shown here is derived from an EMBL/GenBank/DDBJ whole genome shotgun (WGS) entry which is preliminary data.</text>
</comment>
<dbReference type="EMBL" id="QWDC01000003">
    <property type="protein sequence ID" value="RFZ91123.1"/>
    <property type="molecule type" value="Genomic_DNA"/>
</dbReference>
<gene>
    <name evidence="2" type="ORF">D0C36_19470</name>
</gene>
<evidence type="ECO:0000256" key="1">
    <source>
        <dbReference type="SAM" id="MobiDB-lite"/>
    </source>
</evidence>
<keyword evidence="3" id="KW-1185">Reference proteome</keyword>
<feature type="region of interest" description="Disordered" evidence="1">
    <location>
        <begin position="1"/>
        <end position="20"/>
    </location>
</feature>
<dbReference type="OrthoDB" id="9868386at2"/>
<dbReference type="RefSeq" id="WP_117393326.1">
    <property type="nucleotide sequence ID" value="NZ_QWDC01000003.1"/>
</dbReference>
<name>A0A372NS81_9SPHI</name>
<sequence>MQRSECMNLSGGHGRHQGQERHFLQEIQRIARPVRDARLVFLNGDICSMEYSFNKTHNISSYNIKWKGHIIAGADLSPHPEKEKDYMLEIVPYIKELEHAEITLQPEEAWDDFFDSEEEGNELAWDQKAHELLKTMLKGYTYIQSDIKIQKRKDVYDLDVLKGDTIIPLRMVYEHDRFVISDKSFEPALYVSNLDTFDIRRFSIDATITEVLDGIYPTLRVTRRMKK</sequence>
<organism evidence="2 3">
    <name type="scientific">Mucilaginibacter conchicola</name>
    <dbReference type="NCBI Taxonomy" id="2303333"/>
    <lineage>
        <taxon>Bacteria</taxon>
        <taxon>Pseudomonadati</taxon>
        <taxon>Bacteroidota</taxon>
        <taxon>Sphingobacteriia</taxon>
        <taxon>Sphingobacteriales</taxon>
        <taxon>Sphingobacteriaceae</taxon>
        <taxon>Mucilaginibacter</taxon>
    </lineage>
</organism>
<dbReference type="AlphaFoldDB" id="A0A372NS81"/>
<protein>
    <submittedName>
        <fullName evidence="2">Uncharacterized protein</fullName>
    </submittedName>
</protein>
<accession>A0A372NS81</accession>
<reference evidence="2 3" key="1">
    <citation type="submission" date="2018-08" db="EMBL/GenBank/DDBJ databases">
        <title>Mucilaginibacter sp. MYSH2.</title>
        <authorList>
            <person name="Seo T."/>
        </authorList>
    </citation>
    <scope>NUCLEOTIDE SEQUENCE [LARGE SCALE GENOMIC DNA]</scope>
    <source>
        <strain evidence="2 3">MYSH2</strain>
    </source>
</reference>
<dbReference type="Proteomes" id="UP000264217">
    <property type="component" value="Unassembled WGS sequence"/>
</dbReference>
<evidence type="ECO:0000313" key="3">
    <source>
        <dbReference type="Proteomes" id="UP000264217"/>
    </source>
</evidence>